<protein>
    <submittedName>
        <fullName evidence="2">Acetyltransferase (GNAT) family protein</fullName>
    </submittedName>
</protein>
<keyword evidence="2" id="KW-0808">Transferase</keyword>
<accession>A0A1I2PL16</accession>
<dbReference type="GO" id="GO:0016747">
    <property type="term" value="F:acyltransferase activity, transferring groups other than amino-acyl groups"/>
    <property type="evidence" value="ECO:0007669"/>
    <property type="project" value="InterPro"/>
</dbReference>
<evidence type="ECO:0000259" key="1">
    <source>
        <dbReference type="PROSITE" id="PS51186"/>
    </source>
</evidence>
<reference evidence="3" key="1">
    <citation type="submission" date="2016-10" db="EMBL/GenBank/DDBJ databases">
        <authorList>
            <person name="Varghese N."/>
            <person name="Submissions S."/>
        </authorList>
    </citation>
    <scope>NUCLEOTIDE SEQUENCE [LARGE SCALE GENOMIC DNA]</scope>
    <source>
        <strain evidence="3">ATCC 700379</strain>
    </source>
</reference>
<organism evidence="2 3">
    <name type="scientific">Sporolactobacillus nakayamae</name>
    <dbReference type="NCBI Taxonomy" id="269670"/>
    <lineage>
        <taxon>Bacteria</taxon>
        <taxon>Bacillati</taxon>
        <taxon>Bacillota</taxon>
        <taxon>Bacilli</taxon>
        <taxon>Bacillales</taxon>
        <taxon>Sporolactobacillaceae</taxon>
        <taxon>Sporolactobacillus</taxon>
    </lineage>
</organism>
<proteinExistence type="predicted"/>
<feature type="domain" description="N-acetyltransferase" evidence="1">
    <location>
        <begin position="18"/>
        <end position="167"/>
    </location>
</feature>
<dbReference type="CDD" id="cd04301">
    <property type="entry name" value="NAT_SF"/>
    <property type="match status" value="1"/>
</dbReference>
<dbReference type="PROSITE" id="PS51186">
    <property type="entry name" value="GNAT"/>
    <property type="match status" value="1"/>
</dbReference>
<dbReference type="Gene3D" id="3.40.630.30">
    <property type="match status" value="1"/>
</dbReference>
<gene>
    <name evidence="2" type="ORF">SAMN02982927_00878</name>
</gene>
<dbReference type="STRING" id="269670.SAMN02982927_00878"/>
<dbReference type="Proteomes" id="UP000198752">
    <property type="component" value="Unassembled WGS sequence"/>
</dbReference>
<name>A0A1I2PL16_9BACL</name>
<dbReference type="InterPro" id="IPR050276">
    <property type="entry name" value="MshD_Acetyltransferase"/>
</dbReference>
<dbReference type="SUPFAM" id="SSF55729">
    <property type="entry name" value="Acyl-CoA N-acyltransferases (Nat)"/>
    <property type="match status" value="1"/>
</dbReference>
<evidence type="ECO:0000313" key="3">
    <source>
        <dbReference type="Proteomes" id="UP000198752"/>
    </source>
</evidence>
<dbReference type="PANTHER" id="PTHR43617:SF38">
    <property type="entry name" value="N-ACETYLTRANSFERASE DOMAIN-CONTAINING PROTEIN"/>
    <property type="match status" value="1"/>
</dbReference>
<sequence length="169" mass="19665">MLEIIKATLNHSDDLGYVHATSWKQAYQAIVPQMVLDQLTPEARTAFFKKAIPISKHEFYIAYLNDQPVGMMSIGKSRDKDLDDHAAEVSSIYCISDVWGKDCGRQLMDFAMRQLKRQSFETVSLWVFEQNARARRFYEKYGFVFDGKKEKSEIGGKLLTEMRYIYRIV</sequence>
<dbReference type="InterPro" id="IPR016181">
    <property type="entry name" value="Acyl_CoA_acyltransferase"/>
</dbReference>
<dbReference type="InterPro" id="IPR000182">
    <property type="entry name" value="GNAT_dom"/>
</dbReference>
<dbReference type="RefSeq" id="WP_093670442.1">
    <property type="nucleotide sequence ID" value="NZ_FOOY01000005.1"/>
</dbReference>
<keyword evidence="3" id="KW-1185">Reference proteome</keyword>
<dbReference type="AlphaFoldDB" id="A0A1I2PL16"/>
<dbReference type="EMBL" id="FOOY01000005">
    <property type="protein sequence ID" value="SFG16915.1"/>
    <property type="molecule type" value="Genomic_DNA"/>
</dbReference>
<dbReference type="Pfam" id="PF00583">
    <property type="entry name" value="Acetyltransf_1"/>
    <property type="match status" value="1"/>
</dbReference>
<dbReference type="PANTHER" id="PTHR43617">
    <property type="entry name" value="L-AMINO ACID N-ACETYLTRANSFERASE"/>
    <property type="match status" value="1"/>
</dbReference>
<dbReference type="OrthoDB" id="5292888at2"/>
<evidence type="ECO:0000313" key="2">
    <source>
        <dbReference type="EMBL" id="SFG16915.1"/>
    </source>
</evidence>